<organism evidence="1 2">
    <name type="scientific">Tegillarca granosa</name>
    <name type="common">Malaysian cockle</name>
    <name type="synonym">Anadara granosa</name>
    <dbReference type="NCBI Taxonomy" id="220873"/>
    <lineage>
        <taxon>Eukaryota</taxon>
        <taxon>Metazoa</taxon>
        <taxon>Spiralia</taxon>
        <taxon>Lophotrochozoa</taxon>
        <taxon>Mollusca</taxon>
        <taxon>Bivalvia</taxon>
        <taxon>Autobranchia</taxon>
        <taxon>Pteriomorphia</taxon>
        <taxon>Arcoida</taxon>
        <taxon>Arcoidea</taxon>
        <taxon>Arcidae</taxon>
        <taxon>Tegillarca</taxon>
    </lineage>
</organism>
<proteinExistence type="predicted"/>
<comment type="caution">
    <text evidence="1">The sequence shown here is derived from an EMBL/GenBank/DDBJ whole genome shotgun (WGS) entry which is preliminary data.</text>
</comment>
<reference evidence="1 2" key="1">
    <citation type="submission" date="2022-12" db="EMBL/GenBank/DDBJ databases">
        <title>Chromosome-level genome of Tegillarca granosa.</title>
        <authorList>
            <person name="Kim J."/>
        </authorList>
    </citation>
    <scope>NUCLEOTIDE SEQUENCE [LARGE SCALE GENOMIC DNA]</scope>
    <source>
        <strain evidence="1">Teg-2019</strain>
        <tissue evidence="1">Adductor muscle</tissue>
    </source>
</reference>
<name>A0ABQ9FSZ5_TEGGR</name>
<keyword evidence="2" id="KW-1185">Reference proteome</keyword>
<protein>
    <submittedName>
        <fullName evidence="1">Uncharacterized protein</fullName>
    </submittedName>
</protein>
<evidence type="ECO:0000313" key="1">
    <source>
        <dbReference type="EMBL" id="KAJ8319286.1"/>
    </source>
</evidence>
<sequence length="254" mass="29329">MSFYLKPSEIRYTQDSVSNTFGNYGRYANRLIGDSLDDLLLGYCNVSDIPTIKVININNAWYSADNRRLWVLKKAEELGKCTEIPVYSAYYLPDHKFTTESDGLEIRVRRNPGGSVWRRWTPKPKQNKSWKRSESLYNQNQSIASNDRNPFKYSGRHDDFVNERSAVLQDNTFNTYREMCKSAGHRSRDGTVSLDIETERSAVLQDNTFDRYREICKSAGQRSRDGTVSLDIETEIERHSNDKDNCSNCGCIIL</sequence>
<accession>A0ABQ9FSZ5</accession>
<dbReference type="Proteomes" id="UP001217089">
    <property type="component" value="Unassembled WGS sequence"/>
</dbReference>
<dbReference type="EMBL" id="JARBDR010000214">
    <property type="protein sequence ID" value="KAJ8319286.1"/>
    <property type="molecule type" value="Genomic_DNA"/>
</dbReference>
<evidence type="ECO:0000313" key="2">
    <source>
        <dbReference type="Proteomes" id="UP001217089"/>
    </source>
</evidence>
<gene>
    <name evidence="1" type="ORF">KUTeg_004377</name>
</gene>
<dbReference type="PANTHER" id="PTHR35378:SF1">
    <property type="entry name" value="C2H2-TYPE DOMAIN-CONTAINING PROTEIN"/>
    <property type="match status" value="1"/>
</dbReference>
<dbReference type="PANTHER" id="PTHR35378">
    <property type="entry name" value="UNNAMED PRODUCT"/>
    <property type="match status" value="1"/>
</dbReference>